<name>A0A4R2JM12_9PSEU</name>
<dbReference type="PANTHER" id="PTHR48043">
    <property type="entry name" value="EG:EG0003.4 PROTEIN-RELATED"/>
    <property type="match status" value="1"/>
</dbReference>
<evidence type="ECO:0000259" key="4">
    <source>
        <dbReference type="Pfam" id="PF06722"/>
    </source>
</evidence>
<dbReference type="InterPro" id="IPR006326">
    <property type="entry name" value="UDPGT_MGT-like"/>
</dbReference>
<gene>
    <name evidence="5" type="ORF">EV192_104761</name>
</gene>
<dbReference type="GO" id="GO:0016758">
    <property type="term" value="F:hexosyltransferase activity"/>
    <property type="evidence" value="ECO:0007669"/>
    <property type="project" value="InterPro"/>
</dbReference>
<dbReference type="OrthoDB" id="6620093at2"/>
<feature type="domain" description="Erythromycin biosynthesis protein CIII-like C-terminal" evidence="4">
    <location>
        <begin position="279"/>
        <end position="383"/>
    </location>
</feature>
<dbReference type="RefSeq" id="WP_132118172.1">
    <property type="nucleotide sequence ID" value="NZ_SLWS01000004.1"/>
</dbReference>
<proteinExistence type="inferred from homology"/>
<comment type="similarity">
    <text evidence="1">Belongs to the UDP-glycosyltransferase family.</text>
</comment>
<dbReference type="Proteomes" id="UP000295680">
    <property type="component" value="Unassembled WGS sequence"/>
</dbReference>
<reference evidence="5 6" key="1">
    <citation type="submission" date="2019-03" db="EMBL/GenBank/DDBJ databases">
        <title>Genomic Encyclopedia of Type Strains, Phase IV (KMG-IV): sequencing the most valuable type-strain genomes for metagenomic binning, comparative biology and taxonomic classification.</title>
        <authorList>
            <person name="Goeker M."/>
        </authorList>
    </citation>
    <scope>NUCLEOTIDE SEQUENCE [LARGE SCALE GENOMIC DNA]</scope>
    <source>
        <strain evidence="5 6">DSM 45934</strain>
    </source>
</reference>
<evidence type="ECO:0000256" key="2">
    <source>
        <dbReference type="ARBA" id="ARBA00022676"/>
    </source>
</evidence>
<keyword evidence="3 5" id="KW-0808">Transferase</keyword>
<protein>
    <submittedName>
        <fullName evidence="5">MGT family glycosyltransferase</fullName>
    </submittedName>
</protein>
<keyword evidence="6" id="KW-1185">Reference proteome</keyword>
<dbReference type="CDD" id="cd03784">
    <property type="entry name" value="GT1_Gtf-like"/>
    <property type="match status" value="1"/>
</dbReference>
<dbReference type="SUPFAM" id="SSF53756">
    <property type="entry name" value="UDP-Glycosyltransferase/glycogen phosphorylase"/>
    <property type="match status" value="1"/>
</dbReference>
<evidence type="ECO:0000256" key="1">
    <source>
        <dbReference type="ARBA" id="ARBA00009995"/>
    </source>
</evidence>
<comment type="caution">
    <text evidence="5">The sequence shown here is derived from an EMBL/GenBank/DDBJ whole genome shotgun (WGS) entry which is preliminary data.</text>
</comment>
<dbReference type="InterPro" id="IPR002213">
    <property type="entry name" value="UDP_glucos_trans"/>
</dbReference>
<dbReference type="InterPro" id="IPR050271">
    <property type="entry name" value="UDP-glycosyltransferase"/>
</dbReference>
<dbReference type="EMBL" id="SLWS01000004">
    <property type="protein sequence ID" value="TCO59917.1"/>
    <property type="molecule type" value="Genomic_DNA"/>
</dbReference>
<dbReference type="FunFam" id="3.40.50.2000:FF:000072">
    <property type="entry name" value="Glycosyl transferase"/>
    <property type="match status" value="1"/>
</dbReference>
<dbReference type="PANTHER" id="PTHR48043:SF145">
    <property type="entry name" value="FI06409P-RELATED"/>
    <property type="match status" value="1"/>
</dbReference>
<dbReference type="GO" id="GO:0008194">
    <property type="term" value="F:UDP-glycosyltransferase activity"/>
    <property type="evidence" value="ECO:0007669"/>
    <property type="project" value="InterPro"/>
</dbReference>
<dbReference type="Gene3D" id="3.40.50.2000">
    <property type="entry name" value="Glycogen Phosphorylase B"/>
    <property type="match status" value="2"/>
</dbReference>
<dbReference type="InterPro" id="IPR010610">
    <property type="entry name" value="EryCIII-like_C"/>
</dbReference>
<dbReference type="AlphaFoldDB" id="A0A4R2JM12"/>
<accession>A0A4R2JM12</accession>
<organism evidence="5 6">
    <name type="scientific">Actinocrispum wychmicini</name>
    <dbReference type="NCBI Taxonomy" id="1213861"/>
    <lineage>
        <taxon>Bacteria</taxon>
        <taxon>Bacillati</taxon>
        <taxon>Actinomycetota</taxon>
        <taxon>Actinomycetes</taxon>
        <taxon>Pseudonocardiales</taxon>
        <taxon>Pseudonocardiaceae</taxon>
        <taxon>Actinocrispum</taxon>
    </lineage>
</organism>
<sequence>MAHIAFFNYPAHSHVNPTLSIVSELIGRGHRVTYVVAEQFAQGVKETGATVLSYDSLAPESWGTVAIPANVTGDDVAKAALAHLSEALRALETAEPVLASDRPDVLVYDAFGYAGGRILARKWGVPSVLSCTTFVANETFSPYAKQSRRAPVIDPQHPALIEYGEKLTAALDAHGLGNVSIEEFSVGAEQKNLVYLPKTFQIGADTFDDRFVFVGPCLGGREFQGRWQPPAGADPVLLVTMGSFAYENQLGFFQQCVEAFADLPRHLVLAVGGLVDPAHLQPLPANVEVHAWLPQLPVLAHANGFISHAGMGSTMESLAFGIPPVVIPRTAEQDLVADQIVGLGVGRRLESVDVTAESLRAVIVDVSSDTTTWTRAADLANDIRRAGGAARAADEIETLFGEL</sequence>
<evidence type="ECO:0000256" key="3">
    <source>
        <dbReference type="ARBA" id="ARBA00022679"/>
    </source>
</evidence>
<dbReference type="NCBIfam" id="TIGR01426">
    <property type="entry name" value="MGT"/>
    <property type="match status" value="1"/>
</dbReference>
<dbReference type="Pfam" id="PF06722">
    <property type="entry name" value="EryCIII-like_C"/>
    <property type="match status" value="1"/>
</dbReference>
<keyword evidence="2" id="KW-0328">Glycosyltransferase</keyword>
<evidence type="ECO:0000313" key="5">
    <source>
        <dbReference type="EMBL" id="TCO59917.1"/>
    </source>
</evidence>
<evidence type="ECO:0000313" key="6">
    <source>
        <dbReference type="Proteomes" id="UP000295680"/>
    </source>
</evidence>